<organism evidence="1 2">
    <name type="scientific">Longimonas halophila</name>
    <dbReference type="NCBI Taxonomy" id="1469170"/>
    <lineage>
        <taxon>Bacteria</taxon>
        <taxon>Pseudomonadati</taxon>
        <taxon>Rhodothermota</taxon>
        <taxon>Rhodothermia</taxon>
        <taxon>Rhodothermales</taxon>
        <taxon>Salisaetaceae</taxon>
        <taxon>Longimonas</taxon>
    </lineage>
</organism>
<evidence type="ECO:0000313" key="2">
    <source>
        <dbReference type="Proteomes" id="UP000221024"/>
    </source>
</evidence>
<comment type="caution">
    <text evidence="1">The sequence shown here is derived from an EMBL/GenBank/DDBJ whole genome shotgun (WGS) entry which is preliminary data.</text>
</comment>
<dbReference type="Proteomes" id="UP000221024">
    <property type="component" value="Unassembled WGS sequence"/>
</dbReference>
<dbReference type="AlphaFoldDB" id="A0A2H3P4A9"/>
<dbReference type="EMBL" id="PDEP01000008">
    <property type="protein sequence ID" value="PEN06492.1"/>
    <property type="molecule type" value="Genomic_DNA"/>
</dbReference>
<sequence>MWIVLSFNKQYLTGEKFYLTVLDVFNNCKNSLRFQRNTKLGLVIEGTLDSTRVKVDRHAL</sequence>
<accession>A0A2H3P4A9</accession>
<evidence type="ECO:0000313" key="1">
    <source>
        <dbReference type="EMBL" id="PEN06492.1"/>
    </source>
</evidence>
<keyword evidence="2" id="KW-1185">Reference proteome</keyword>
<gene>
    <name evidence="1" type="ORF">CRI93_09425</name>
</gene>
<protein>
    <submittedName>
        <fullName evidence="1">Uncharacterized protein</fullName>
    </submittedName>
</protein>
<name>A0A2H3P4A9_9BACT</name>
<proteinExistence type="predicted"/>
<reference evidence="1 2" key="1">
    <citation type="submission" date="2017-10" db="EMBL/GenBank/DDBJ databases">
        <title>Draft genome of Longimonas halophila.</title>
        <authorList>
            <person name="Goh K.M."/>
            <person name="Shamsir M.S."/>
            <person name="Lim S.W."/>
        </authorList>
    </citation>
    <scope>NUCLEOTIDE SEQUENCE [LARGE SCALE GENOMIC DNA]</scope>
    <source>
        <strain evidence="1 2">KCTC 42399</strain>
    </source>
</reference>